<evidence type="ECO:0000256" key="2">
    <source>
        <dbReference type="SAM" id="MobiDB-lite"/>
    </source>
</evidence>
<dbReference type="Proteomes" id="UP000838412">
    <property type="component" value="Chromosome 15"/>
</dbReference>
<keyword evidence="1" id="KW-0175">Coiled coil</keyword>
<feature type="region of interest" description="Disordered" evidence="2">
    <location>
        <begin position="89"/>
        <end position="109"/>
    </location>
</feature>
<evidence type="ECO:0000256" key="3">
    <source>
        <dbReference type="SAM" id="SignalP"/>
    </source>
</evidence>
<evidence type="ECO:0000313" key="4">
    <source>
        <dbReference type="EMBL" id="CAH1247090.1"/>
    </source>
</evidence>
<evidence type="ECO:0000256" key="1">
    <source>
        <dbReference type="SAM" id="Coils"/>
    </source>
</evidence>
<dbReference type="AlphaFoldDB" id="A0A8K0EG13"/>
<accession>A0A8K0EG13</accession>
<keyword evidence="3" id="KW-0732">Signal</keyword>
<dbReference type="OrthoDB" id="10055012at2759"/>
<sequence>MVAVFVVVFLAAGFLPAPEPARAAPAPAKPVADNVIRELSRQQKKLVGTLERHEETLKDVELSLTYMKGIEAKVRILEEELQEVREELSARPGDQQQVGEAGTLQLLPDETKQEAGCEERYQSLGCWKDTNKRAIPTLEGKDPRLDGHYSTRADALDKCYAVARSLGMEVFALQNGGWCAGSSDEKVDFRKYGPSTRCYSNGEGGPWSSHVYEMKGSFVFFSTA</sequence>
<evidence type="ECO:0000313" key="5">
    <source>
        <dbReference type="Proteomes" id="UP000838412"/>
    </source>
</evidence>
<protein>
    <submittedName>
        <fullName evidence="4">Hypp7822 protein</fullName>
    </submittedName>
</protein>
<proteinExistence type="predicted"/>
<feature type="chain" id="PRO_5035471156" evidence="3">
    <location>
        <begin position="24"/>
        <end position="224"/>
    </location>
</feature>
<dbReference type="EMBL" id="OV696700">
    <property type="protein sequence ID" value="CAH1247090.1"/>
    <property type="molecule type" value="Genomic_DNA"/>
</dbReference>
<feature type="coiled-coil region" evidence="1">
    <location>
        <begin position="36"/>
        <end position="87"/>
    </location>
</feature>
<organism evidence="4 5">
    <name type="scientific">Branchiostoma lanceolatum</name>
    <name type="common">Common lancelet</name>
    <name type="synonym">Amphioxus lanceolatum</name>
    <dbReference type="NCBI Taxonomy" id="7740"/>
    <lineage>
        <taxon>Eukaryota</taxon>
        <taxon>Metazoa</taxon>
        <taxon>Chordata</taxon>
        <taxon>Cephalochordata</taxon>
        <taxon>Leptocardii</taxon>
        <taxon>Amphioxiformes</taxon>
        <taxon>Branchiostomatidae</taxon>
        <taxon>Branchiostoma</taxon>
    </lineage>
</organism>
<feature type="signal peptide" evidence="3">
    <location>
        <begin position="1"/>
        <end position="23"/>
    </location>
</feature>
<name>A0A8K0EG13_BRALA</name>
<reference evidence="4" key="1">
    <citation type="submission" date="2022-01" db="EMBL/GenBank/DDBJ databases">
        <authorList>
            <person name="Braso-Vives M."/>
        </authorList>
    </citation>
    <scope>NUCLEOTIDE SEQUENCE</scope>
</reference>
<keyword evidence="5" id="KW-1185">Reference proteome</keyword>
<gene>
    <name evidence="4" type="primary">Hypp7822</name>
    <name evidence="4" type="ORF">BLAG_LOCUS8877</name>
</gene>